<evidence type="ECO:0000313" key="3">
    <source>
        <dbReference type="Proteomes" id="UP000297318"/>
    </source>
</evidence>
<gene>
    <name evidence="2" type="ORF">SERN_2550</name>
</gene>
<keyword evidence="3" id="KW-1185">Reference proteome</keyword>
<comment type="caution">
    <text evidence="2">The sequence shown here is derived from an EMBL/GenBank/DDBJ whole genome shotgun (WGS) entry which is preliminary data.</text>
</comment>
<dbReference type="EMBL" id="RHPJ01000003">
    <property type="protein sequence ID" value="TGO04957.1"/>
    <property type="molecule type" value="Genomic_DNA"/>
</dbReference>
<protein>
    <submittedName>
        <fullName evidence="2">Uncharacterized protein</fullName>
    </submittedName>
</protein>
<proteinExistence type="predicted"/>
<sequence length="73" mass="7622">MTSTPQDRPGPRPAPPSGTAGVSGNPASPSPSTAPLPDLPDDEQLAAMTIREHVTLFEDLQRTLADRLDDTGS</sequence>
<evidence type="ECO:0000313" key="2">
    <source>
        <dbReference type="EMBL" id="TGO04957.1"/>
    </source>
</evidence>
<dbReference type="Proteomes" id="UP000297318">
    <property type="component" value="Unassembled WGS sequence"/>
</dbReference>
<dbReference type="OrthoDB" id="10000068at2"/>
<reference evidence="2 3" key="1">
    <citation type="submission" date="2018-11" db="EMBL/GenBank/DDBJ databases">
        <title>Complete genome sequencing of the Actinobacteria Serinibacter sp. K3-2.</title>
        <authorList>
            <person name="Rakitin A.L."/>
            <person name="Beletsky A.V."/>
            <person name="Mardanov A.V."/>
            <person name="Ravin N.V."/>
            <person name="Gromova A.S."/>
            <person name="Filippova S.N."/>
            <person name="Gal'Chenko V.F."/>
        </authorList>
    </citation>
    <scope>NUCLEOTIDE SEQUENCE [LARGE SCALE GENOMIC DNA]</scope>
    <source>
        <strain evidence="2 3">K3-2</strain>
    </source>
</reference>
<organism evidence="2 3">
    <name type="scientific">Serinibacter arcticus</name>
    <dbReference type="NCBI Taxonomy" id="1655435"/>
    <lineage>
        <taxon>Bacteria</taxon>
        <taxon>Bacillati</taxon>
        <taxon>Actinomycetota</taxon>
        <taxon>Actinomycetes</taxon>
        <taxon>Micrococcales</taxon>
        <taxon>Beutenbergiaceae</taxon>
        <taxon>Serinibacter</taxon>
    </lineage>
</organism>
<dbReference type="RefSeq" id="WP_135850479.1">
    <property type="nucleotide sequence ID" value="NZ_RHPJ01000003.1"/>
</dbReference>
<feature type="compositionally biased region" description="Pro residues" evidence="1">
    <location>
        <begin position="28"/>
        <end position="38"/>
    </location>
</feature>
<evidence type="ECO:0000256" key="1">
    <source>
        <dbReference type="SAM" id="MobiDB-lite"/>
    </source>
</evidence>
<dbReference type="AlphaFoldDB" id="A0A4Z1E5H3"/>
<name>A0A4Z1E5H3_9MICO</name>
<feature type="region of interest" description="Disordered" evidence="1">
    <location>
        <begin position="1"/>
        <end position="42"/>
    </location>
</feature>
<accession>A0A4Z1E5H3</accession>